<organism evidence="2 3">
    <name type="scientific">Stenotrophomonas koreensis</name>
    <dbReference type="NCBI Taxonomy" id="266128"/>
    <lineage>
        <taxon>Bacteria</taxon>
        <taxon>Pseudomonadati</taxon>
        <taxon>Pseudomonadota</taxon>
        <taxon>Gammaproteobacteria</taxon>
        <taxon>Lysobacterales</taxon>
        <taxon>Lysobacteraceae</taxon>
        <taxon>Stenotrophomonas</taxon>
    </lineage>
</organism>
<dbReference type="PANTHER" id="PTHR21248:SF12">
    <property type="entry name" value="CARDIOLIPIN SYNTHASE C"/>
    <property type="match status" value="1"/>
</dbReference>
<dbReference type="InterPro" id="IPR025202">
    <property type="entry name" value="PLD-like_dom"/>
</dbReference>
<dbReference type="STRING" id="266128.ABB25_03045"/>
<accession>A0A0R0BQE8</accession>
<dbReference type="OrthoDB" id="9814092at2"/>
<keyword evidence="3" id="KW-1185">Reference proteome</keyword>
<feature type="domain" description="PLD phosphodiesterase" evidence="1">
    <location>
        <begin position="175"/>
        <end position="202"/>
    </location>
</feature>
<feature type="domain" description="PLD phosphodiesterase" evidence="1">
    <location>
        <begin position="410"/>
        <end position="437"/>
    </location>
</feature>
<dbReference type="EMBL" id="LDJH01000006">
    <property type="protein sequence ID" value="KRG59551.1"/>
    <property type="molecule type" value="Genomic_DNA"/>
</dbReference>
<dbReference type="Gene3D" id="3.30.870.10">
    <property type="entry name" value="Endonuclease Chain A"/>
    <property type="match status" value="2"/>
</dbReference>
<dbReference type="PATRIC" id="fig|266128.3.peg.2271"/>
<dbReference type="SUPFAM" id="SSF56024">
    <property type="entry name" value="Phospholipase D/nuclease"/>
    <property type="match status" value="2"/>
</dbReference>
<dbReference type="RefSeq" id="WP_057663539.1">
    <property type="nucleotide sequence ID" value="NZ_LDJH01000006.1"/>
</dbReference>
<dbReference type="GO" id="GO:0030572">
    <property type="term" value="F:phosphatidyltransferase activity"/>
    <property type="evidence" value="ECO:0007669"/>
    <property type="project" value="UniProtKB-ARBA"/>
</dbReference>
<dbReference type="CDD" id="cd09111">
    <property type="entry name" value="PLDc_ymdC_like_1"/>
    <property type="match status" value="1"/>
</dbReference>
<dbReference type="CDD" id="cd09113">
    <property type="entry name" value="PLDc_ymdC_like_2"/>
    <property type="match status" value="1"/>
</dbReference>
<dbReference type="SMART" id="SM00155">
    <property type="entry name" value="PLDc"/>
    <property type="match status" value="2"/>
</dbReference>
<protein>
    <submittedName>
        <fullName evidence="2">Cardiolipin synthase</fullName>
    </submittedName>
</protein>
<dbReference type="InterPro" id="IPR001736">
    <property type="entry name" value="PLipase_D/transphosphatidylase"/>
</dbReference>
<dbReference type="GO" id="GO:0032049">
    <property type="term" value="P:cardiolipin biosynthetic process"/>
    <property type="evidence" value="ECO:0007669"/>
    <property type="project" value="UniProtKB-ARBA"/>
</dbReference>
<name>A0A0R0BQE8_9GAMM</name>
<comment type="caution">
    <text evidence="2">The sequence shown here is derived from an EMBL/GenBank/DDBJ whole genome shotgun (WGS) entry which is preliminary data.</text>
</comment>
<reference evidence="2 3" key="1">
    <citation type="submission" date="2015-05" db="EMBL/GenBank/DDBJ databases">
        <title>Genome sequencing and analysis of members of genus Stenotrophomonas.</title>
        <authorList>
            <person name="Patil P.P."/>
            <person name="Midha S."/>
            <person name="Patil P.B."/>
        </authorList>
    </citation>
    <scope>NUCLEOTIDE SEQUENCE [LARGE SCALE GENOMIC DNA]</scope>
    <source>
        <strain evidence="2 3">DSM 17805</strain>
    </source>
</reference>
<dbReference type="AlphaFoldDB" id="A0A0R0BQE8"/>
<evidence type="ECO:0000313" key="2">
    <source>
        <dbReference type="EMBL" id="KRG59551.1"/>
    </source>
</evidence>
<evidence type="ECO:0000259" key="1">
    <source>
        <dbReference type="PROSITE" id="PS50035"/>
    </source>
</evidence>
<dbReference type="PANTHER" id="PTHR21248">
    <property type="entry name" value="CARDIOLIPIN SYNTHASE"/>
    <property type="match status" value="1"/>
</dbReference>
<evidence type="ECO:0000313" key="3">
    <source>
        <dbReference type="Proteomes" id="UP000051254"/>
    </source>
</evidence>
<dbReference type="Proteomes" id="UP000051254">
    <property type="component" value="Unassembled WGS sequence"/>
</dbReference>
<proteinExistence type="predicted"/>
<dbReference type="Pfam" id="PF13091">
    <property type="entry name" value="PLDc_2"/>
    <property type="match status" value="2"/>
</dbReference>
<sequence length="517" mass="57691">MSKARLRRLAWILPLLLVALVGSGWLLADHLTPAASGAPSWTLPASGPATPLDREAAPLLTAHPGQTGVLWLSDGLDAFAARSAISQRAGRSLDVMYYIWKDDIPGHLLADQLYQAAQRGVRVRLLLDDLNAHGLDPHMLAIAAHPNIDVRLYNPIRNRGGFWRLLEMLQRVFSINQRMHNKAWIADNQVAIIGGRNIGAEYFNARDDVNFRDLDLMLLGPAVNQASTIFDQYWNSQAVVPIDALNPQSQAELDRLLLRLERESRLSQAAPYLARVRQRITLPAVRQSHRLQWSASIAVVADPPLKHRNSPRQDWLVTRIIANLGSAAERMQLISPYFVPGQDGNQALIAMRRQGIAIELVTNSLGATDVAAVHSGWKRYRQPLVEAGVQVFELKRRGRRAGIAVPFGSSAASLHTKAYLVDGRRGFVGSFNLDPRSATVNTEMGVVFDDPVLGQRLQQEFAWLAASDRSYRLGLDQQGRLQWRDGDGHLHAHEPDTRWWLRGWVWLLGLLPIESQL</sequence>
<dbReference type="PROSITE" id="PS50035">
    <property type="entry name" value="PLD"/>
    <property type="match status" value="2"/>
</dbReference>
<gene>
    <name evidence="2" type="ORF">ABB25_03045</name>
</gene>